<feature type="transmembrane region" description="Helical" evidence="1">
    <location>
        <begin position="6"/>
        <end position="26"/>
    </location>
</feature>
<evidence type="ECO:0000313" key="3">
    <source>
        <dbReference type="Proteomes" id="UP000054928"/>
    </source>
</evidence>
<dbReference type="Proteomes" id="UP000054928">
    <property type="component" value="Unassembled WGS sequence"/>
</dbReference>
<keyword evidence="1" id="KW-0472">Membrane</keyword>
<evidence type="ECO:0000313" key="2">
    <source>
        <dbReference type="EMBL" id="CEG38574.1"/>
    </source>
</evidence>
<keyword evidence="1" id="KW-1133">Transmembrane helix</keyword>
<proteinExistence type="predicted"/>
<dbReference type="OMA" id="CAGEMEF"/>
<protein>
    <submittedName>
        <fullName evidence="2">Uncharacterized protein</fullName>
    </submittedName>
</protein>
<sequence>MGGGYLCGTIFSFIGFVFLVVVGCLLKLQPIYIHNAKTPNSGANSCFEAAMLYAVAMGVCYTLWRKEKLCAGEMEFLSESLTFKRDRAFYGSEESEEELPLARNMSPMPRMV</sequence>
<reference evidence="3" key="1">
    <citation type="submission" date="2014-09" db="EMBL/GenBank/DDBJ databases">
        <authorList>
            <person name="Sharma Rahul"/>
            <person name="Thines Marco"/>
        </authorList>
    </citation>
    <scope>NUCLEOTIDE SEQUENCE [LARGE SCALE GENOMIC DNA]</scope>
</reference>
<accession>A0A0P1AD17</accession>
<dbReference type="EMBL" id="CCYD01000322">
    <property type="protein sequence ID" value="CEG38574.1"/>
    <property type="molecule type" value="Genomic_DNA"/>
</dbReference>
<dbReference type="AlphaFoldDB" id="A0A0P1AD17"/>
<keyword evidence="1" id="KW-0812">Transmembrane</keyword>
<name>A0A0P1AD17_PLAHL</name>
<organism evidence="2 3">
    <name type="scientific">Plasmopara halstedii</name>
    <name type="common">Downy mildew of sunflower</name>
    <dbReference type="NCBI Taxonomy" id="4781"/>
    <lineage>
        <taxon>Eukaryota</taxon>
        <taxon>Sar</taxon>
        <taxon>Stramenopiles</taxon>
        <taxon>Oomycota</taxon>
        <taxon>Peronosporomycetes</taxon>
        <taxon>Peronosporales</taxon>
        <taxon>Peronosporaceae</taxon>
        <taxon>Plasmopara</taxon>
    </lineage>
</organism>
<dbReference type="RefSeq" id="XP_024574943.1">
    <property type="nucleotide sequence ID" value="XM_024724024.1"/>
</dbReference>
<dbReference type="OrthoDB" id="150076at2759"/>
<evidence type="ECO:0000256" key="1">
    <source>
        <dbReference type="SAM" id="Phobius"/>
    </source>
</evidence>
<keyword evidence="3" id="KW-1185">Reference proteome</keyword>
<dbReference type="GeneID" id="36403693"/>